<name>A0A6J5L3A0_9CAUD</name>
<accession>A0A6J5L3A0</accession>
<organism evidence="1">
    <name type="scientific">uncultured Caudovirales phage</name>
    <dbReference type="NCBI Taxonomy" id="2100421"/>
    <lineage>
        <taxon>Viruses</taxon>
        <taxon>Duplodnaviria</taxon>
        <taxon>Heunggongvirae</taxon>
        <taxon>Uroviricota</taxon>
        <taxon>Caudoviricetes</taxon>
        <taxon>Peduoviridae</taxon>
        <taxon>Maltschvirus</taxon>
        <taxon>Maltschvirus maltsch</taxon>
    </lineage>
</organism>
<proteinExistence type="predicted"/>
<dbReference type="EMBL" id="LR796206">
    <property type="protein sequence ID" value="CAB4127010.1"/>
    <property type="molecule type" value="Genomic_DNA"/>
</dbReference>
<gene>
    <name evidence="1" type="ORF">UFOVP77_42</name>
</gene>
<reference evidence="1" key="1">
    <citation type="submission" date="2020-04" db="EMBL/GenBank/DDBJ databases">
        <authorList>
            <person name="Chiriac C."/>
            <person name="Salcher M."/>
            <person name="Ghai R."/>
            <person name="Kavagutti S V."/>
        </authorList>
    </citation>
    <scope>NUCLEOTIDE SEQUENCE</scope>
</reference>
<protein>
    <submittedName>
        <fullName evidence="1">Uncharacterized protein</fullName>
    </submittedName>
</protein>
<evidence type="ECO:0000313" key="1">
    <source>
        <dbReference type="EMBL" id="CAB4127010.1"/>
    </source>
</evidence>
<sequence>MEDSRAEAAAKGEGKYLGKACRVCGCESRYTTNGNCVDCNSRHAKSYRKRTSELLRKVKQQRASL</sequence>